<sequence>MNRIKLIKVLFQVVLNLPAVVVAQDLDKILTRHFEAVGQEQILSMRTISMDMREMNGFSKTKEYTVTKKAPSKIIIEGVWKEQRYVSAYDGVRAWTIAPWTGVQVAQLMTEREKALLLLDVGLGSPLYNYAGLDQELTLIGSEYAQDKSHYVIRVTRPSGFYVDYLLNKKTYMVHLVRIYKEDNVEEVEKEVIFKNYKKLGAFSMPFEFENRIDRSATHVIVDDIVFGQGAPSSLFKMPEN</sequence>
<accession>A0ABY6D4U7</accession>
<keyword evidence="1" id="KW-0732">Signal</keyword>
<name>A0ABY6D4U7_9BACT</name>
<evidence type="ECO:0008006" key="4">
    <source>
        <dbReference type="Google" id="ProtNLM"/>
    </source>
</evidence>
<feature type="signal peptide" evidence="1">
    <location>
        <begin position="1"/>
        <end position="23"/>
    </location>
</feature>
<proteinExistence type="predicted"/>
<protein>
    <recommendedName>
        <fullName evidence="4">Outer membrane lipoprotein-sorting protein</fullName>
    </recommendedName>
</protein>
<dbReference type="Proteomes" id="UP001062165">
    <property type="component" value="Chromosome"/>
</dbReference>
<evidence type="ECO:0000313" key="2">
    <source>
        <dbReference type="EMBL" id="UXX80083.1"/>
    </source>
</evidence>
<reference evidence="2" key="1">
    <citation type="submission" date="2022-10" db="EMBL/GenBank/DDBJ databases">
        <title>Comparative genomics and taxonomic characterization of three novel marine species of genus Reichenbachiella exhibiting antioxidant and polysaccharide degradation activities.</title>
        <authorList>
            <person name="Muhammad N."/>
            <person name="Lee Y.-J."/>
            <person name="Ko J."/>
            <person name="Kim S.-G."/>
        </authorList>
    </citation>
    <scope>NUCLEOTIDE SEQUENCE</scope>
    <source>
        <strain evidence="2">Wsw4-B4</strain>
    </source>
</reference>
<keyword evidence="3" id="KW-1185">Reference proteome</keyword>
<gene>
    <name evidence="2" type="ORF">N7E81_03050</name>
</gene>
<dbReference type="EMBL" id="CP106735">
    <property type="protein sequence ID" value="UXX80083.1"/>
    <property type="molecule type" value="Genomic_DNA"/>
</dbReference>
<evidence type="ECO:0000256" key="1">
    <source>
        <dbReference type="SAM" id="SignalP"/>
    </source>
</evidence>
<dbReference type="Gene3D" id="2.50.20.10">
    <property type="entry name" value="Lipoprotein localisation LolA/LolB/LppX"/>
    <property type="match status" value="1"/>
</dbReference>
<organism evidence="2 3">
    <name type="scientific">Reichenbachiella carrageenanivorans</name>
    <dbReference type="NCBI Taxonomy" id="2979869"/>
    <lineage>
        <taxon>Bacteria</taxon>
        <taxon>Pseudomonadati</taxon>
        <taxon>Bacteroidota</taxon>
        <taxon>Cytophagia</taxon>
        <taxon>Cytophagales</taxon>
        <taxon>Reichenbachiellaceae</taxon>
        <taxon>Reichenbachiella</taxon>
    </lineage>
</organism>
<dbReference type="RefSeq" id="WP_263051813.1">
    <property type="nucleotide sequence ID" value="NZ_CP106735.1"/>
</dbReference>
<feature type="chain" id="PRO_5046880047" description="Outer membrane lipoprotein-sorting protein" evidence="1">
    <location>
        <begin position="24"/>
        <end position="241"/>
    </location>
</feature>
<evidence type="ECO:0000313" key="3">
    <source>
        <dbReference type="Proteomes" id="UP001062165"/>
    </source>
</evidence>